<dbReference type="RefSeq" id="WP_068142446.1">
    <property type="nucleotide sequence ID" value="NZ_CP042914.1"/>
</dbReference>
<evidence type="ECO:0000259" key="3">
    <source>
        <dbReference type="PROSITE" id="PS50043"/>
    </source>
</evidence>
<accession>A0A5B9QU39</accession>
<keyword evidence="2" id="KW-0597">Phosphoprotein</keyword>
<dbReference type="CDD" id="cd06170">
    <property type="entry name" value="LuxR_C_like"/>
    <property type="match status" value="1"/>
</dbReference>
<dbReference type="SUPFAM" id="SSF52172">
    <property type="entry name" value="CheY-like"/>
    <property type="match status" value="1"/>
</dbReference>
<dbReference type="GO" id="GO:0000160">
    <property type="term" value="P:phosphorelay signal transduction system"/>
    <property type="evidence" value="ECO:0007669"/>
    <property type="project" value="InterPro"/>
</dbReference>
<feature type="domain" description="HTH luxR-type" evidence="3">
    <location>
        <begin position="151"/>
        <end position="216"/>
    </location>
</feature>
<dbReference type="KEGG" id="rul:UC8_45630"/>
<evidence type="ECO:0000313" key="5">
    <source>
        <dbReference type="EMBL" id="QEG42524.1"/>
    </source>
</evidence>
<dbReference type="Gene3D" id="3.40.50.2300">
    <property type="match status" value="1"/>
</dbReference>
<dbReference type="Pfam" id="PF00072">
    <property type="entry name" value="Response_reg"/>
    <property type="match status" value="1"/>
</dbReference>
<dbReference type="EMBL" id="CP042914">
    <property type="protein sequence ID" value="QEG42524.1"/>
    <property type="molecule type" value="Genomic_DNA"/>
</dbReference>
<dbReference type="PROSITE" id="PS50043">
    <property type="entry name" value="HTH_LUXR_2"/>
    <property type="match status" value="1"/>
</dbReference>
<name>A0A5B9QU39_9BACT</name>
<dbReference type="InterPro" id="IPR016032">
    <property type="entry name" value="Sig_transdc_resp-reg_C-effctor"/>
</dbReference>
<gene>
    <name evidence="5" type="primary">degU</name>
    <name evidence="5" type="ORF">UC8_45630</name>
</gene>
<evidence type="ECO:0000256" key="1">
    <source>
        <dbReference type="ARBA" id="ARBA00023125"/>
    </source>
</evidence>
<dbReference type="InterPro" id="IPR039420">
    <property type="entry name" value="WalR-like"/>
</dbReference>
<feature type="domain" description="Response regulatory" evidence="4">
    <location>
        <begin position="6"/>
        <end position="121"/>
    </location>
</feature>
<dbReference type="SMART" id="SM00448">
    <property type="entry name" value="REC"/>
    <property type="match status" value="1"/>
</dbReference>
<keyword evidence="1" id="KW-0238">DNA-binding</keyword>
<evidence type="ECO:0000256" key="2">
    <source>
        <dbReference type="PROSITE-ProRule" id="PRU00169"/>
    </source>
</evidence>
<sequence length="216" mass="24081">MSDNKQILVFHRNGLFRDCLASFLARDGGYVAKSIDHMESDDALELLRDAADVLLLDLNLPDNMAVDIARAIRDQNSATKVIVLVPDDHDRLVECIAAGVHGCVLERSSLDDLRDAIRQVLQGETFCSPDIVATMFAEFARIATIPTLPPSEPKERRLTSREQEVLALVAKRKSNKEIASVLCVSLFTVKNHVHNILEKLNVESRQEAVEIARKQL</sequence>
<dbReference type="Proteomes" id="UP000325286">
    <property type="component" value="Chromosome"/>
</dbReference>
<dbReference type="PANTHER" id="PTHR43214">
    <property type="entry name" value="TWO-COMPONENT RESPONSE REGULATOR"/>
    <property type="match status" value="1"/>
</dbReference>
<dbReference type="SUPFAM" id="SSF46894">
    <property type="entry name" value="C-terminal effector domain of the bipartite response regulators"/>
    <property type="match status" value="1"/>
</dbReference>
<keyword evidence="6" id="KW-1185">Reference proteome</keyword>
<protein>
    <submittedName>
        <fullName evidence="5">Transcriptional regulatory protein DegU</fullName>
    </submittedName>
</protein>
<proteinExistence type="predicted"/>
<dbReference type="InterPro" id="IPR000792">
    <property type="entry name" value="Tscrpt_reg_LuxR_C"/>
</dbReference>
<feature type="modified residue" description="4-aspartylphosphate" evidence="2">
    <location>
        <position position="57"/>
    </location>
</feature>
<dbReference type="PRINTS" id="PR00038">
    <property type="entry name" value="HTHLUXR"/>
</dbReference>
<dbReference type="AlphaFoldDB" id="A0A5B9QU39"/>
<dbReference type="InterPro" id="IPR001789">
    <property type="entry name" value="Sig_transdc_resp-reg_receiver"/>
</dbReference>
<dbReference type="InterPro" id="IPR011006">
    <property type="entry name" value="CheY-like_superfamily"/>
</dbReference>
<evidence type="ECO:0000313" key="6">
    <source>
        <dbReference type="Proteomes" id="UP000325286"/>
    </source>
</evidence>
<dbReference type="GO" id="GO:0006355">
    <property type="term" value="P:regulation of DNA-templated transcription"/>
    <property type="evidence" value="ECO:0007669"/>
    <property type="project" value="InterPro"/>
</dbReference>
<dbReference type="PROSITE" id="PS50110">
    <property type="entry name" value="RESPONSE_REGULATORY"/>
    <property type="match status" value="1"/>
</dbReference>
<evidence type="ECO:0000259" key="4">
    <source>
        <dbReference type="PROSITE" id="PS50110"/>
    </source>
</evidence>
<organism evidence="5 6">
    <name type="scientific">Roseimaritima ulvae</name>
    <dbReference type="NCBI Taxonomy" id="980254"/>
    <lineage>
        <taxon>Bacteria</taxon>
        <taxon>Pseudomonadati</taxon>
        <taxon>Planctomycetota</taxon>
        <taxon>Planctomycetia</taxon>
        <taxon>Pirellulales</taxon>
        <taxon>Pirellulaceae</taxon>
        <taxon>Roseimaritima</taxon>
    </lineage>
</organism>
<reference evidence="5 6" key="1">
    <citation type="submission" date="2019-08" db="EMBL/GenBank/DDBJ databases">
        <title>Deep-cultivation of Planctomycetes and their phenomic and genomic characterization uncovers novel biology.</title>
        <authorList>
            <person name="Wiegand S."/>
            <person name="Jogler M."/>
            <person name="Boedeker C."/>
            <person name="Pinto D."/>
            <person name="Vollmers J."/>
            <person name="Rivas-Marin E."/>
            <person name="Kohn T."/>
            <person name="Peeters S.H."/>
            <person name="Heuer A."/>
            <person name="Rast P."/>
            <person name="Oberbeckmann S."/>
            <person name="Bunk B."/>
            <person name="Jeske O."/>
            <person name="Meyerdierks A."/>
            <person name="Storesund J.E."/>
            <person name="Kallscheuer N."/>
            <person name="Luecker S."/>
            <person name="Lage O.M."/>
            <person name="Pohl T."/>
            <person name="Merkel B.J."/>
            <person name="Hornburger P."/>
            <person name="Mueller R.-W."/>
            <person name="Bruemmer F."/>
            <person name="Labrenz M."/>
            <person name="Spormann A.M."/>
            <person name="Op den Camp H."/>
            <person name="Overmann J."/>
            <person name="Amann R."/>
            <person name="Jetten M.S.M."/>
            <person name="Mascher T."/>
            <person name="Medema M.H."/>
            <person name="Devos D.P."/>
            <person name="Kaster A.-K."/>
            <person name="Ovreas L."/>
            <person name="Rohde M."/>
            <person name="Galperin M.Y."/>
            <person name="Jogler C."/>
        </authorList>
    </citation>
    <scope>NUCLEOTIDE SEQUENCE [LARGE SCALE GENOMIC DNA]</scope>
    <source>
        <strain evidence="5 6">UC8</strain>
    </source>
</reference>
<dbReference type="Pfam" id="PF00196">
    <property type="entry name" value="GerE"/>
    <property type="match status" value="1"/>
</dbReference>
<dbReference type="SMART" id="SM00421">
    <property type="entry name" value="HTH_LUXR"/>
    <property type="match status" value="1"/>
</dbReference>
<dbReference type="GO" id="GO:0003677">
    <property type="term" value="F:DNA binding"/>
    <property type="evidence" value="ECO:0007669"/>
    <property type="project" value="UniProtKB-KW"/>
</dbReference>